<dbReference type="EMBL" id="NVXX01000008">
    <property type="protein sequence ID" value="PKH24561.1"/>
    <property type="molecule type" value="Genomic_DNA"/>
</dbReference>
<dbReference type="Proteomes" id="UP000233564">
    <property type="component" value="Unassembled WGS sequence"/>
</dbReference>
<dbReference type="Pfam" id="PF15607">
    <property type="entry name" value="Ntox44"/>
    <property type="match status" value="1"/>
</dbReference>
<name>A0A2N1EBQ7_PSEFL</name>
<dbReference type="AlphaFoldDB" id="A0A2N1EBQ7"/>
<proteinExistence type="predicted"/>
<evidence type="ECO:0000313" key="3">
    <source>
        <dbReference type="Proteomes" id="UP000233564"/>
    </source>
</evidence>
<gene>
    <name evidence="2" type="ORF">CIB54_06160</name>
</gene>
<reference evidence="2 3" key="1">
    <citation type="submission" date="2017-08" db="EMBL/GenBank/DDBJ databases">
        <authorList>
            <person name="de Groot N.N."/>
        </authorList>
    </citation>
    <scope>NUCLEOTIDE SEQUENCE [LARGE SCALE GENOMIC DNA]</scope>
    <source>
        <strain evidence="2 3">PfR 37</strain>
    </source>
</reference>
<dbReference type="InterPro" id="IPR028946">
    <property type="entry name" value="Ntox44"/>
</dbReference>
<feature type="domain" description="Bacterial toxin 44" evidence="1">
    <location>
        <begin position="188"/>
        <end position="254"/>
    </location>
</feature>
<protein>
    <recommendedName>
        <fullName evidence="1">Bacterial toxin 44 domain-containing protein</fullName>
    </recommendedName>
</protein>
<organism evidence="2 3">
    <name type="scientific">Pseudomonas fluorescens</name>
    <dbReference type="NCBI Taxonomy" id="294"/>
    <lineage>
        <taxon>Bacteria</taxon>
        <taxon>Pseudomonadati</taxon>
        <taxon>Pseudomonadota</taxon>
        <taxon>Gammaproteobacteria</taxon>
        <taxon>Pseudomonadales</taxon>
        <taxon>Pseudomonadaceae</taxon>
        <taxon>Pseudomonas</taxon>
    </lineage>
</organism>
<accession>A0A2N1EBQ7</accession>
<evidence type="ECO:0000259" key="1">
    <source>
        <dbReference type="Pfam" id="PF15607"/>
    </source>
</evidence>
<sequence length="260" mass="28973">MPAAIAQSINSIEQSAGGSESGVEKIERHIQSIDTLIVQKTQAYTTQKGVADKYYYGHDFFGYPTSRFISDAISGSKTNYPPDKNYKEWYASLAAAYAAKYTSREIDYLNALKRKLQEPVRLLNEAREKVRLNQYPIAPPGVWLDGNLQETKAQDSYYPSSGSAFMYTWFYMKVRNKGPWDYKQQGRQYADFGNFNYGAVGTAAGIPEQVLLRGAGAAQTVAGTSSTEFGEWWAGAPYGDDPVDQVWIKFGIGYAKAKGY</sequence>
<evidence type="ECO:0000313" key="2">
    <source>
        <dbReference type="EMBL" id="PKH24561.1"/>
    </source>
</evidence>
<comment type="caution">
    <text evidence="2">The sequence shown here is derived from an EMBL/GenBank/DDBJ whole genome shotgun (WGS) entry which is preliminary data.</text>
</comment>